<gene>
    <name evidence="2" type="ORF">SBA5_90035</name>
</gene>
<dbReference type="AlphaFoldDB" id="A0A2N9M8C0"/>
<protein>
    <submittedName>
        <fullName evidence="2">Uncharacterized protein</fullName>
    </submittedName>
</protein>
<feature type="region of interest" description="Disordered" evidence="1">
    <location>
        <begin position="1"/>
        <end position="38"/>
    </location>
</feature>
<evidence type="ECO:0000313" key="3">
    <source>
        <dbReference type="Proteomes" id="UP000239735"/>
    </source>
</evidence>
<name>A0A2N9M8C0_9BACT</name>
<dbReference type="Proteomes" id="UP000239735">
    <property type="component" value="Unassembled WGS sequence"/>
</dbReference>
<accession>A0A2N9M8C0</accession>
<reference evidence="3" key="1">
    <citation type="submission" date="2018-02" db="EMBL/GenBank/DDBJ databases">
        <authorList>
            <person name="Hausmann B."/>
        </authorList>
    </citation>
    <scope>NUCLEOTIDE SEQUENCE [LARGE SCALE GENOMIC DNA]</scope>
    <source>
        <strain evidence="3">Peat soil MAG SbA5</strain>
    </source>
</reference>
<proteinExistence type="predicted"/>
<evidence type="ECO:0000256" key="1">
    <source>
        <dbReference type="SAM" id="MobiDB-lite"/>
    </source>
</evidence>
<dbReference type="EMBL" id="OKRB01000152">
    <property type="protein sequence ID" value="SPE31658.1"/>
    <property type="molecule type" value="Genomic_DNA"/>
</dbReference>
<sequence length="193" mass="21341">MAARCYQGHIPPGNRSSVSLRASKGRNLGNAGNRQRKTEKITFHLQPPARATREREDRPGTLNSTGEVLIAGAIHSPLPSSNATLPSGAYLSMGAKLPIQWGATNDMCSYYENEAGVVKRKSSRQDCSVNHSGTSKRFLPRGRRFRISMRFFTPETVGLTSSSIRPSLCSMFSISRNLAGFLQNSFRRIRRPN</sequence>
<evidence type="ECO:0000313" key="2">
    <source>
        <dbReference type="EMBL" id="SPE31658.1"/>
    </source>
</evidence>
<organism evidence="2 3">
    <name type="scientific">Candidatus Sulfuritelmatomonas gaucii</name>
    <dbReference type="NCBI Taxonomy" id="2043161"/>
    <lineage>
        <taxon>Bacteria</taxon>
        <taxon>Pseudomonadati</taxon>
        <taxon>Acidobacteriota</taxon>
        <taxon>Terriglobia</taxon>
        <taxon>Terriglobales</taxon>
        <taxon>Acidobacteriaceae</taxon>
        <taxon>Candidatus Sulfuritelmatomonas</taxon>
    </lineage>
</organism>